<dbReference type="SUPFAM" id="SSF54593">
    <property type="entry name" value="Glyoxalase/Bleomycin resistance protein/Dihydroxybiphenyl dioxygenase"/>
    <property type="match status" value="1"/>
</dbReference>
<keyword evidence="4" id="KW-1185">Reference proteome</keyword>
<evidence type="ECO:0000313" key="4">
    <source>
        <dbReference type="Proteomes" id="UP000635565"/>
    </source>
</evidence>
<keyword evidence="3" id="KW-0456">Lyase</keyword>
<gene>
    <name evidence="3" type="primary">gloA</name>
    <name evidence="3" type="ORF">KSZ_02170</name>
</gene>
<accession>A0ABQ3V9N5</accession>
<dbReference type="RefSeq" id="WP_201359909.1">
    <property type="nucleotide sequence ID" value="NZ_BNJJ01000001.1"/>
</dbReference>
<comment type="caution">
    <text evidence="3">The sequence shown here is derived from an EMBL/GenBank/DDBJ whole genome shotgun (WGS) entry which is preliminary data.</text>
</comment>
<dbReference type="GO" id="GO:0016829">
    <property type="term" value="F:lyase activity"/>
    <property type="evidence" value="ECO:0007669"/>
    <property type="project" value="UniProtKB-KW"/>
</dbReference>
<dbReference type="InterPro" id="IPR018146">
    <property type="entry name" value="Glyoxalase_1_CS"/>
</dbReference>
<organism evidence="3 4">
    <name type="scientific">Dictyobacter formicarum</name>
    <dbReference type="NCBI Taxonomy" id="2778368"/>
    <lineage>
        <taxon>Bacteria</taxon>
        <taxon>Bacillati</taxon>
        <taxon>Chloroflexota</taxon>
        <taxon>Ktedonobacteria</taxon>
        <taxon>Ktedonobacterales</taxon>
        <taxon>Dictyobacteraceae</taxon>
        <taxon>Dictyobacter</taxon>
    </lineage>
</organism>
<dbReference type="PANTHER" id="PTHR43048:SF3">
    <property type="entry name" value="METHYLMALONYL-COA EPIMERASE, MITOCHONDRIAL"/>
    <property type="match status" value="1"/>
</dbReference>
<dbReference type="PROSITE" id="PS00934">
    <property type="entry name" value="GLYOXALASE_I_1"/>
    <property type="match status" value="1"/>
</dbReference>
<dbReference type="InterPro" id="IPR029068">
    <property type="entry name" value="Glyas_Bleomycin-R_OHBP_Dase"/>
</dbReference>
<dbReference type="CDD" id="cd06587">
    <property type="entry name" value="VOC"/>
    <property type="match status" value="1"/>
</dbReference>
<dbReference type="PROSITE" id="PS51819">
    <property type="entry name" value="VOC"/>
    <property type="match status" value="1"/>
</dbReference>
<dbReference type="InterPro" id="IPR004360">
    <property type="entry name" value="Glyas_Fos-R_dOase_dom"/>
</dbReference>
<name>A0ABQ3V9N5_9CHLR</name>
<dbReference type="Proteomes" id="UP000635565">
    <property type="component" value="Unassembled WGS sequence"/>
</dbReference>
<dbReference type="PANTHER" id="PTHR43048">
    <property type="entry name" value="METHYLMALONYL-COA EPIMERASE"/>
    <property type="match status" value="1"/>
</dbReference>
<evidence type="ECO:0000259" key="2">
    <source>
        <dbReference type="PROSITE" id="PS51819"/>
    </source>
</evidence>
<dbReference type="InterPro" id="IPR037523">
    <property type="entry name" value="VOC_core"/>
</dbReference>
<dbReference type="EMBL" id="BNJJ01000001">
    <property type="protein sequence ID" value="GHO82211.1"/>
    <property type="molecule type" value="Genomic_DNA"/>
</dbReference>
<dbReference type="InterPro" id="IPR051785">
    <property type="entry name" value="MMCE/EMCE_epimerase"/>
</dbReference>
<feature type="domain" description="VOC" evidence="2">
    <location>
        <begin position="4"/>
        <end position="125"/>
    </location>
</feature>
<proteinExistence type="predicted"/>
<dbReference type="Gene3D" id="3.10.180.10">
    <property type="entry name" value="2,3-Dihydroxybiphenyl 1,2-Dioxygenase, domain 1"/>
    <property type="match status" value="1"/>
</dbReference>
<dbReference type="Pfam" id="PF00903">
    <property type="entry name" value="Glyoxalase"/>
    <property type="match status" value="1"/>
</dbReference>
<evidence type="ECO:0000256" key="1">
    <source>
        <dbReference type="ARBA" id="ARBA00022723"/>
    </source>
</evidence>
<evidence type="ECO:0000313" key="3">
    <source>
        <dbReference type="EMBL" id="GHO82211.1"/>
    </source>
</evidence>
<sequence>MIQKLEHIGLRVKNIEVSIRFYTEVLGMHLVGRAVLDDGLELAFLSYPDGDTMQVELIGNGNDDVPALGKVDHFAFTVNNIEAELERIRTLGVPLIDESPQTILGGIKIAFFYGPDGERLEFFQAK</sequence>
<protein>
    <submittedName>
        <fullName evidence="3">Lactoylglutathione lyase</fullName>
    </submittedName>
</protein>
<reference evidence="3 4" key="1">
    <citation type="journal article" date="2021" name="Int. J. Syst. Evol. Microbiol.">
        <title>Reticulibacter mediterranei gen. nov., sp. nov., within the new family Reticulibacteraceae fam. nov., and Ktedonospora formicarum gen. nov., sp. nov., Ktedonobacter robiniae sp. nov., Dictyobacter formicarum sp. nov. and Dictyobacter arantiisoli sp. nov., belonging to the class Ktedonobacteria.</title>
        <authorList>
            <person name="Yabe S."/>
            <person name="Zheng Y."/>
            <person name="Wang C.M."/>
            <person name="Sakai Y."/>
            <person name="Abe K."/>
            <person name="Yokota A."/>
            <person name="Donadio S."/>
            <person name="Cavaletti L."/>
            <person name="Monciardini P."/>
        </authorList>
    </citation>
    <scope>NUCLEOTIDE SEQUENCE [LARGE SCALE GENOMIC DNA]</scope>
    <source>
        <strain evidence="3 4">SOSP1-9</strain>
    </source>
</reference>
<keyword evidence="1" id="KW-0479">Metal-binding</keyword>